<reference evidence="1 2" key="1">
    <citation type="submission" date="2016-11" db="EMBL/GenBank/DDBJ databases">
        <authorList>
            <person name="Jaros S."/>
            <person name="Januszkiewicz K."/>
            <person name="Wedrychowicz H."/>
        </authorList>
    </citation>
    <scope>NUCLEOTIDE SEQUENCE [LARGE SCALE GENOMIC DNA]</scope>
    <source>
        <strain evidence="1 2">CGMCC 4.5723</strain>
    </source>
</reference>
<protein>
    <submittedName>
        <fullName evidence="1">Uncharacterized protein</fullName>
    </submittedName>
</protein>
<dbReference type="STRING" id="758803.SAMN05421803_101119"/>
<gene>
    <name evidence="1" type="ORF">SAMN05421803_101119</name>
</gene>
<evidence type="ECO:0000313" key="1">
    <source>
        <dbReference type="EMBL" id="SHI40160.1"/>
    </source>
</evidence>
<keyword evidence="2" id="KW-1185">Reference proteome</keyword>
<sequence length="110" mass="12515">MRAAGSERNEMSRTDSTKPLWVRHVEHGPGVVHDHRFGPCDLPERFFPERGGTRCGWEDPGVMLGRSCCAGCNRRSCTAEWQGMVRAANRRERYAGRRLVRRYLAGLEAL</sequence>
<evidence type="ECO:0000313" key="2">
    <source>
        <dbReference type="Proteomes" id="UP000184452"/>
    </source>
</evidence>
<dbReference type="Proteomes" id="UP000184452">
    <property type="component" value="Unassembled WGS sequence"/>
</dbReference>
<dbReference type="EMBL" id="FQZK01000001">
    <property type="protein sequence ID" value="SHI40160.1"/>
    <property type="molecule type" value="Genomic_DNA"/>
</dbReference>
<organism evidence="1 2">
    <name type="scientific">Nocardiopsis flavescens</name>
    <dbReference type="NCBI Taxonomy" id="758803"/>
    <lineage>
        <taxon>Bacteria</taxon>
        <taxon>Bacillati</taxon>
        <taxon>Actinomycetota</taxon>
        <taxon>Actinomycetes</taxon>
        <taxon>Streptosporangiales</taxon>
        <taxon>Nocardiopsidaceae</taxon>
        <taxon>Nocardiopsis</taxon>
    </lineage>
</organism>
<name>A0A1M6AUM8_9ACTN</name>
<accession>A0A1M6AUM8</accession>
<proteinExistence type="predicted"/>
<dbReference type="AlphaFoldDB" id="A0A1M6AUM8"/>